<dbReference type="InterPro" id="IPR008271">
    <property type="entry name" value="Ser/Thr_kinase_AS"/>
</dbReference>
<dbReference type="InterPro" id="IPR000719">
    <property type="entry name" value="Prot_kinase_dom"/>
</dbReference>
<dbReference type="PANTHER" id="PTHR11042:SF183">
    <property type="entry name" value="MEMBRANE-ASSOCIATED TYROSINE- AND THREONINE-SPECIFIC CDC2-INHIBITORY KINASE"/>
    <property type="match status" value="1"/>
</dbReference>
<dbReference type="PROSITE" id="PS00108">
    <property type="entry name" value="PROTEIN_KINASE_ST"/>
    <property type="match status" value="1"/>
</dbReference>
<evidence type="ECO:0000256" key="1">
    <source>
        <dbReference type="ARBA" id="ARBA00012513"/>
    </source>
</evidence>
<evidence type="ECO:0000256" key="8">
    <source>
        <dbReference type="ARBA" id="ARBA00022842"/>
    </source>
</evidence>
<feature type="compositionally biased region" description="Basic and acidic residues" evidence="14">
    <location>
        <begin position="475"/>
        <end position="502"/>
    </location>
</feature>
<evidence type="ECO:0000259" key="15">
    <source>
        <dbReference type="PROSITE" id="PS50011"/>
    </source>
</evidence>
<dbReference type="Gene3D" id="1.10.510.10">
    <property type="entry name" value="Transferase(Phosphotransferase) domain 1"/>
    <property type="match status" value="1"/>
</dbReference>
<dbReference type="GO" id="GO:0005737">
    <property type="term" value="C:cytoplasm"/>
    <property type="evidence" value="ECO:0007669"/>
    <property type="project" value="TreeGrafter"/>
</dbReference>
<keyword evidence="17" id="KW-1185">Reference proteome</keyword>
<dbReference type="Gene3D" id="3.30.200.20">
    <property type="entry name" value="Phosphorylase Kinase, domain 1"/>
    <property type="match status" value="1"/>
</dbReference>
<dbReference type="InterPro" id="IPR050339">
    <property type="entry name" value="CC_SR_Kinase"/>
</dbReference>
<evidence type="ECO:0000256" key="14">
    <source>
        <dbReference type="SAM" id="MobiDB-lite"/>
    </source>
</evidence>
<gene>
    <name evidence="16" type="ORF">HPBE_LOCUS4981</name>
</gene>
<keyword evidence="5 13" id="KW-0547">Nucleotide-binding</keyword>
<keyword evidence="3" id="KW-0808">Transferase</keyword>
<feature type="region of interest" description="Disordered" evidence="14">
    <location>
        <begin position="422"/>
        <end position="441"/>
    </location>
</feature>
<evidence type="ECO:0000256" key="11">
    <source>
        <dbReference type="ARBA" id="ARBA00047899"/>
    </source>
</evidence>
<dbReference type="SMART" id="SM00220">
    <property type="entry name" value="S_TKc"/>
    <property type="match status" value="1"/>
</dbReference>
<dbReference type="GO" id="GO:0005524">
    <property type="term" value="F:ATP binding"/>
    <property type="evidence" value="ECO:0007669"/>
    <property type="project" value="UniProtKB-UniRule"/>
</dbReference>
<feature type="domain" description="Protein kinase" evidence="15">
    <location>
        <begin position="90"/>
        <end position="339"/>
    </location>
</feature>
<evidence type="ECO:0000256" key="6">
    <source>
        <dbReference type="ARBA" id="ARBA00022777"/>
    </source>
</evidence>
<evidence type="ECO:0000256" key="5">
    <source>
        <dbReference type="ARBA" id="ARBA00022741"/>
    </source>
</evidence>
<dbReference type="PANTHER" id="PTHR11042">
    <property type="entry name" value="EUKARYOTIC TRANSLATION INITIATION FACTOR 2-ALPHA KINASE EIF2-ALPHA KINASE -RELATED"/>
    <property type="match status" value="1"/>
</dbReference>
<accession>A0A3P7WPW7</accession>
<keyword evidence="8" id="KW-0460">Magnesium</keyword>
<dbReference type="EC" id="2.7.11.1" evidence="1"/>
<reference evidence="16 17" key="1">
    <citation type="submission" date="2018-11" db="EMBL/GenBank/DDBJ databases">
        <authorList>
            <consortium name="Pathogen Informatics"/>
        </authorList>
    </citation>
    <scope>NUCLEOTIDE SEQUENCE [LARGE SCALE GENOMIC DNA]</scope>
</reference>
<evidence type="ECO:0000313" key="16">
    <source>
        <dbReference type="EMBL" id="VDO63020.1"/>
    </source>
</evidence>
<evidence type="ECO:0000256" key="2">
    <source>
        <dbReference type="ARBA" id="ARBA00022527"/>
    </source>
</evidence>
<reference evidence="18" key="2">
    <citation type="submission" date="2019-09" db="UniProtKB">
        <authorList>
            <consortium name="WormBaseParasite"/>
        </authorList>
    </citation>
    <scope>IDENTIFICATION</scope>
</reference>
<comment type="similarity">
    <text evidence="10">Belongs to the protein kinase superfamily. Ser/Thr protein kinase family. GCN2 subfamily.</text>
</comment>
<evidence type="ECO:0000256" key="4">
    <source>
        <dbReference type="ARBA" id="ARBA00022723"/>
    </source>
</evidence>
<dbReference type="GO" id="GO:0046872">
    <property type="term" value="F:metal ion binding"/>
    <property type="evidence" value="ECO:0007669"/>
    <property type="project" value="UniProtKB-KW"/>
</dbReference>
<dbReference type="SUPFAM" id="SSF56112">
    <property type="entry name" value="Protein kinase-like (PK-like)"/>
    <property type="match status" value="1"/>
</dbReference>
<evidence type="ECO:0000313" key="17">
    <source>
        <dbReference type="Proteomes" id="UP000050761"/>
    </source>
</evidence>
<dbReference type="WBParaSite" id="HPBE_0000498001-mRNA-1">
    <property type="protein sequence ID" value="HPBE_0000498001-mRNA-1"/>
    <property type="gene ID" value="HPBE_0000498001"/>
</dbReference>
<sequence length="544" mass="62490">MHDTMLLESPPPSRFTFVCDSPVKTRTFAATFSTTRTTRIPRIVSRIYPPGFQVMKPRLVTGTSTPPDHIETSSPIYKFSKTKTYFEQCFRVVRQIGKGEFGEALEVESVEDGKRYAIKRSLRTFESTGDRQLKLREATLHESIPAHSSVVRFEKAWEERGRLYIQTELCGANLADYRRHFGILREGELYLVMTNCVMAIDRMHSVGLLHMDVKPSNIFVSEDGVSCKLGDFGLAFNLKEDPLKYAEEGDRNYLAPEVLNNPPTTAADIYSLGVTFLELSTDVDLEKDKEAIRSGAIREEWFKDISRELIDLIKRMVRPNPRHRPSAAVLLEDLRQLTIAISAFRHMEIPVVRRSVGSMDKDWDFDLDDATPTPFIDTNRRKEVKLRLNFDEDDQEDNKPVAEDKHPVAHRLVGFSRRLSFQESEAQESKPLKRRRLVNGQKGNPRHLLVEFKLGTTAKEADEKINAAFDESLEEHEGRGRHSDVDEDKLRDVAEEDPHKGTREIATVLGVSHNTAARHLKEIGKTKKLERWLSEEQRNRRYER</sequence>
<keyword evidence="9" id="KW-0131">Cell cycle</keyword>
<keyword evidence="7 13" id="KW-0067">ATP-binding</keyword>
<feature type="binding site" evidence="13">
    <location>
        <position position="119"/>
    </location>
    <ligand>
        <name>ATP</name>
        <dbReference type="ChEBI" id="CHEBI:30616"/>
    </ligand>
</feature>
<feature type="region of interest" description="Disordered" evidence="14">
    <location>
        <begin position="471"/>
        <end position="502"/>
    </location>
</feature>
<dbReference type="PROSITE" id="PS00107">
    <property type="entry name" value="PROTEIN_KINASE_ATP"/>
    <property type="match status" value="1"/>
</dbReference>
<dbReference type="EMBL" id="UZAH01025392">
    <property type="protein sequence ID" value="VDO63020.1"/>
    <property type="molecule type" value="Genomic_DNA"/>
</dbReference>
<proteinExistence type="inferred from homology"/>
<dbReference type="GO" id="GO:0005634">
    <property type="term" value="C:nucleus"/>
    <property type="evidence" value="ECO:0007669"/>
    <property type="project" value="TreeGrafter"/>
</dbReference>
<evidence type="ECO:0000256" key="7">
    <source>
        <dbReference type="ARBA" id="ARBA00022840"/>
    </source>
</evidence>
<dbReference type="PROSITE" id="PS50011">
    <property type="entry name" value="PROTEIN_KINASE_DOM"/>
    <property type="match status" value="1"/>
</dbReference>
<keyword evidence="4" id="KW-0479">Metal-binding</keyword>
<evidence type="ECO:0000313" key="18">
    <source>
        <dbReference type="WBParaSite" id="HPBE_0000498001-mRNA-1"/>
    </source>
</evidence>
<comment type="catalytic activity">
    <reaction evidence="11">
        <text>L-threonyl-[protein] + ATP = O-phospho-L-threonyl-[protein] + ADP + H(+)</text>
        <dbReference type="Rhea" id="RHEA:46608"/>
        <dbReference type="Rhea" id="RHEA-COMP:11060"/>
        <dbReference type="Rhea" id="RHEA-COMP:11605"/>
        <dbReference type="ChEBI" id="CHEBI:15378"/>
        <dbReference type="ChEBI" id="CHEBI:30013"/>
        <dbReference type="ChEBI" id="CHEBI:30616"/>
        <dbReference type="ChEBI" id="CHEBI:61977"/>
        <dbReference type="ChEBI" id="CHEBI:456216"/>
        <dbReference type="EC" id="2.7.11.1"/>
    </reaction>
</comment>
<evidence type="ECO:0000256" key="3">
    <source>
        <dbReference type="ARBA" id="ARBA00022679"/>
    </source>
</evidence>
<dbReference type="GO" id="GO:0110031">
    <property type="term" value="P:negative regulation of G2/MI transition of meiotic cell cycle"/>
    <property type="evidence" value="ECO:0007669"/>
    <property type="project" value="TreeGrafter"/>
</dbReference>
<keyword evidence="2" id="KW-0723">Serine/threonine-protein kinase</keyword>
<dbReference type="GO" id="GO:0051321">
    <property type="term" value="P:meiotic cell cycle"/>
    <property type="evidence" value="ECO:0007669"/>
    <property type="project" value="TreeGrafter"/>
</dbReference>
<dbReference type="InterPro" id="IPR017441">
    <property type="entry name" value="Protein_kinase_ATP_BS"/>
</dbReference>
<evidence type="ECO:0000256" key="9">
    <source>
        <dbReference type="ARBA" id="ARBA00023306"/>
    </source>
</evidence>
<evidence type="ECO:0000256" key="12">
    <source>
        <dbReference type="ARBA" id="ARBA00048679"/>
    </source>
</evidence>
<dbReference type="GO" id="GO:0004674">
    <property type="term" value="F:protein serine/threonine kinase activity"/>
    <property type="evidence" value="ECO:0007669"/>
    <property type="project" value="UniProtKB-KW"/>
</dbReference>
<dbReference type="InterPro" id="IPR011009">
    <property type="entry name" value="Kinase-like_dom_sf"/>
</dbReference>
<protein>
    <recommendedName>
        <fullName evidence="1">non-specific serine/threonine protein kinase</fullName>
        <ecNumber evidence="1">2.7.11.1</ecNumber>
    </recommendedName>
</protein>
<dbReference type="OrthoDB" id="5337378at2759"/>
<evidence type="ECO:0000256" key="10">
    <source>
        <dbReference type="ARBA" id="ARBA00037982"/>
    </source>
</evidence>
<dbReference type="Proteomes" id="UP000050761">
    <property type="component" value="Unassembled WGS sequence"/>
</dbReference>
<comment type="catalytic activity">
    <reaction evidence="12">
        <text>L-seryl-[protein] + ATP = O-phospho-L-seryl-[protein] + ADP + H(+)</text>
        <dbReference type="Rhea" id="RHEA:17989"/>
        <dbReference type="Rhea" id="RHEA-COMP:9863"/>
        <dbReference type="Rhea" id="RHEA-COMP:11604"/>
        <dbReference type="ChEBI" id="CHEBI:15378"/>
        <dbReference type="ChEBI" id="CHEBI:29999"/>
        <dbReference type="ChEBI" id="CHEBI:30616"/>
        <dbReference type="ChEBI" id="CHEBI:83421"/>
        <dbReference type="ChEBI" id="CHEBI:456216"/>
        <dbReference type="EC" id="2.7.11.1"/>
    </reaction>
</comment>
<name>A0A3P7WPW7_HELPZ</name>
<organism evidence="16">
    <name type="scientific">Heligmosomoides polygyrus</name>
    <name type="common">Parasitic roundworm</name>
    <dbReference type="NCBI Taxonomy" id="6339"/>
    <lineage>
        <taxon>Eukaryota</taxon>
        <taxon>Metazoa</taxon>
        <taxon>Ecdysozoa</taxon>
        <taxon>Nematoda</taxon>
        <taxon>Chromadorea</taxon>
        <taxon>Rhabditida</taxon>
        <taxon>Rhabditina</taxon>
        <taxon>Rhabditomorpha</taxon>
        <taxon>Strongyloidea</taxon>
        <taxon>Heligmosomidae</taxon>
        <taxon>Heligmosomoides</taxon>
    </lineage>
</organism>
<dbReference type="AlphaFoldDB" id="A0A3P7WPW7"/>
<evidence type="ECO:0000256" key="13">
    <source>
        <dbReference type="PROSITE-ProRule" id="PRU10141"/>
    </source>
</evidence>
<dbReference type="Pfam" id="PF00069">
    <property type="entry name" value="Pkinase"/>
    <property type="match status" value="1"/>
</dbReference>
<keyword evidence="6" id="KW-0418">Kinase</keyword>